<name>A0A3R7EFP1_9EURY</name>
<dbReference type="RefSeq" id="WP_120244881.1">
    <property type="nucleotide sequence ID" value="NZ_RAPO01000002.1"/>
</dbReference>
<evidence type="ECO:0000313" key="1">
    <source>
        <dbReference type="EMBL" id="RKD95632.1"/>
    </source>
</evidence>
<comment type="caution">
    <text evidence="1">The sequence shown here is derived from an EMBL/GenBank/DDBJ whole genome shotgun (WGS) entry which is preliminary data.</text>
</comment>
<dbReference type="AlphaFoldDB" id="A0A3R7EFP1"/>
<keyword evidence="2" id="KW-1185">Reference proteome</keyword>
<protein>
    <submittedName>
        <fullName evidence="1">Uncharacterized protein</fullName>
    </submittedName>
</protein>
<evidence type="ECO:0000313" key="2">
    <source>
        <dbReference type="Proteomes" id="UP000283805"/>
    </source>
</evidence>
<dbReference type="EMBL" id="RAPO01000002">
    <property type="protein sequence ID" value="RKD95632.1"/>
    <property type="molecule type" value="Genomic_DNA"/>
</dbReference>
<accession>A0A3R7EFP1</accession>
<dbReference type="Proteomes" id="UP000283805">
    <property type="component" value="Unassembled WGS sequence"/>
</dbReference>
<reference evidence="1 2" key="1">
    <citation type="submission" date="2018-09" db="EMBL/GenBank/DDBJ databases">
        <title>Genomic Encyclopedia of Archaeal and Bacterial Type Strains, Phase II (KMG-II): from individual species to whole genera.</title>
        <authorList>
            <person name="Goeker M."/>
        </authorList>
    </citation>
    <scope>NUCLEOTIDE SEQUENCE [LARGE SCALE GENOMIC DNA]</scope>
    <source>
        <strain evidence="1 2">DSM 13151</strain>
    </source>
</reference>
<proteinExistence type="predicted"/>
<sequence length="111" mass="13206">MYNAEKTEMYPSTDSLSGVFEGLSKKNIENALNEYLYQINGRVWVDEPENDDLDRIIQHAFVDYHPQIQNSRFELSWGTPYAEDYIKEFKEILEQEGLQAEIHERFRDKIL</sequence>
<dbReference type="OrthoDB" id="383532at2157"/>
<gene>
    <name evidence="1" type="ORF">ATJ93_2493</name>
</gene>
<organism evidence="1 2">
    <name type="scientific">Halopiger aswanensis</name>
    <dbReference type="NCBI Taxonomy" id="148449"/>
    <lineage>
        <taxon>Archaea</taxon>
        <taxon>Methanobacteriati</taxon>
        <taxon>Methanobacteriota</taxon>
        <taxon>Stenosarchaea group</taxon>
        <taxon>Halobacteria</taxon>
        <taxon>Halobacteriales</taxon>
        <taxon>Natrialbaceae</taxon>
        <taxon>Halopiger</taxon>
    </lineage>
</organism>